<keyword evidence="4" id="KW-0679">Respiratory chain</keyword>
<dbReference type="Proteomes" id="UP000606974">
    <property type="component" value="Unassembled WGS sequence"/>
</dbReference>
<comment type="similarity">
    <text evidence="2">Belongs to the complex I NDUFA5 subunit family.</text>
</comment>
<evidence type="ECO:0000256" key="7">
    <source>
        <dbReference type="ARBA" id="ARBA00023128"/>
    </source>
</evidence>
<evidence type="ECO:0000313" key="11">
    <source>
        <dbReference type="Proteomes" id="UP000606974"/>
    </source>
</evidence>
<keyword evidence="3" id="KW-0813">Transport</keyword>
<evidence type="ECO:0000256" key="2">
    <source>
        <dbReference type="ARBA" id="ARBA00010261"/>
    </source>
</evidence>
<evidence type="ECO:0000256" key="6">
    <source>
        <dbReference type="ARBA" id="ARBA00022982"/>
    </source>
</evidence>
<dbReference type="OrthoDB" id="286811at2759"/>
<dbReference type="EMBL" id="JAACFV010000144">
    <property type="protein sequence ID" value="KAF7504228.1"/>
    <property type="molecule type" value="Genomic_DNA"/>
</dbReference>
<sequence length="235" mass="26212">MRGTLRLLAKVQPSKILEVNAPTGLTGILTHPQPRPALIHTYNQILDKLKALPESSVYRQSTEAITKSRLKIIEDTKPVGYEEWLSRVKAQIEKNPAAYSHVMQKDGSIAYSEPSETTSEVWDGAVREVLPEGPSTEEMANSKARAIRAEEERLEVEESQRPSELEQEPPLDADQINDIENKIGAGLVEEVIMVAEGELTLVDEMIAARVWEPLEEKAAPGQWDYFERGTHTGTT</sequence>
<protein>
    <recommendedName>
        <fullName evidence="12">NADH-ubiquinone oxidoreductase 299 kDa subunit</fullName>
    </recommendedName>
</protein>
<dbReference type="PANTHER" id="PTHR12653:SF0">
    <property type="entry name" value="NADH DEHYDROGENASE [UBIQUINONE] 1 ALPHA SUBCOMPLEX SUBUNIT 5"/>
    <property type="match status" value="1"/>
</dbReference>
<keyword evidence="7" id="KW-0496">Mitochondrion</keyword>
<keyword evidence="5" id="KW-0999">Mitochondrion inner membrane</keyword>
<proteinExistence type="inferred from homology"/>
<keyword evidence="11" id="KW-1185">Reference proteome</keyword>
<evidence type="ECO:0000256" key="8">
    <source>
        <dbReference type="ARBA" id="ARBA00023136"/>
    </source>
</evidence>
<dbReference type="Pfam" id="PF04716">
    <property type="entry name" value="ETC_C1_NDUFA5"/>
    <property type="match status" value="1"/>
</dbReference>
<organism evidence="10 11">
    <name type="scientific">Endocarpon pusillum</name>
    <dbReference type="NCBI Taxonomy" id="364733"/>
    <lineage>
        <taxon>Eukaryota</taxon>
        <taxon>Fungi</taxon>
        <taxon>Dikarya</taxon>
        <taxon>Ascomycota</taxon>
        <taxon>Pezizomycotina</taxon>
        <taxon>Eurotiomycetes</taxon>
        <taxon>Chaetothyriomycetidae</taxon>
        <taxon>Verrucariales</taxon>
        <taxon>Verrucariaceae</taxon>
        <taxon>Endocarpon</taxon>
    </lineage>
</organism>
<evidence type="ECO:0000313" key="10">
    <source>
        <dbReference type="EMBL" id="KAF7504228.1"/>
    </source>
</evidence>
<dbReference type="GO" id="GO:0005743">
    <property type="term" value="C:mitochondrial inner membrane"/>
    <property type="evidence" value="ECO:0007669"/>
    <property type="project" value="UniProtKB-SubCell"/>
</dbReference>
<comment type="subcellular location">
    <subcellularLocation>
        <location evidence="1">Mitochondrion inner membrane</location>
        <topology evidence="1">Peripheral membrane protein</topology>
        <orientation evidence="1">Matrix side</orientation>
    </subcellularLocation>
</comment>
<keyword evidence="6" id="KW-0249">Electron transport</keyword>
<accession>A0A8H7A7Z5</accession>
<dbReference type="PANTHER" id="PTHR12653">
    <property type="entry name" value="NADH-UBIQUINONE OXIDOREDUCTASE 13 KD-B SUBUNIT"/>
    <property type="match status" value="1"/>
</dbReference>
<evidence type="ECO:0000256" key="5">
    <source>
        <dbReference type="ARBA" id="ARBA00022792"/>
    </source>
</evidence>
<feature type="compositionally biased region" description="Basic and acidic residues" evidence="9">
    <location>
        <begin position="153"/>
        <end position="164"/>
    </location>
</feature>
<dbReference type="AlphaFoldDB" id="A0A8H7A7Z5"/>
<evidence type="ECO:0000256" key="9">
    <source>
        <dbReference type="SAM" id="MobiDB-lite"/>
    </source>
</evidence>
<evidence type="ECO:0000256" key="3">
    <source>
        <dbReference type="ARBA" id="ARBA00022448"/>
    </source>
</evidence>
<evidence type="ECO:0000256" key="4">
    <source>
        <dbReference type="ARBA" id="ARBA00022660"/>
    </source>
</evidence>
<comment type="caution">
    <text evidence="10">The sequence shown here is derived from an EMBL/GenBank/DDBJ whole genome shotgun (WGS) entry which is preliminary data.</text>
</comment>
<feature type="region of interest" description="Disordered" evidence="9">
    <location>
        <begin position="153"/>
        <end position="172"/>
    </location>
</feature>
<dbReference type="InterPro" id="IPR006806">
    <property type="entry name" value="NDUFA5"/>
</dbReference>
<keyword evidence="8" id="KW-0472">Membrane</keyword>
<reference evidence="10" key="1">
    <citation type="submission" date="2020-02" db="EMBL/GenBank/DDBJ databases">
        <authorList>
            <person name="Palmer J.M."/>
        </authorList>
    </citation>
    <scope>NUCLEOTIDE SEQUENCE</scope>
    <source>
        <strain evidence="10">EPUS1.4</strain>
        <tissue evidence="10">Thallus</tissue>
    </source>
</reference>
<evidence type="ECO:0000256" key="1">
    <source>
        <dbReference type="ARBA" id="ARBA00004443"/>
    </source>
</evidence>
<evidence type="ECO:0008006" key="12">
    <source>
        <dbReference type="Google" id="ProtNLM"/>
    </source>
</evidence>
<name>A0A8H7A7Z5_9EURO</name>
<gene>
    <name evidence="10" type="ORF">GJ744_002550</name>
</gene>
<dbReference type="GO" id="GO:0022904">
    <property type="term" value="P:respiratory electron transport chain"/>
    <property type="evidence" value="ECO:0007669"/>
    <property type="project" value="InterPro"/>
</dbReference>